<protein>
    <recommendedName>
        <fullName evidence="3">Phosphatidylinositol diacylglycerol-lyase</fullName>
    </recommendedName>
</protein>
<gene>
    <name evidence="1" type="ORF">IV01_24440</name>
</gene>
<accession>A0A085V7I8</accession>
<keyword evidence="2" id="KW-1185">Reference proteome</keyword>
<dbReference type="PANTHER" id="PTHR13593">
    <property type="match status" value="1"/>
</dbReference>
<dbReference type="InterPro" id="IPR017946">
    <property type="entry name" value="PLC-like_Pdiesterase_TIM-brl"/>
</dbReference>
<dbReference type="OrthoDB" id="7021323at2"/>
<dbReference type="RefSeq" id="WP_032631544.1">
    <property type="nucleotide sequence ID" value="NZ_JPQU01000089.1"/>
</dbReference>
<reference evidence="1 2" key="1">
    <citation type="submission" date="2014-07" db="EMBL/GenBank/DDBJ databases">
        <title>Draft Genome Sequences of Environmental Pseudomonas syringae strains.</title>
        <authorList>
            <person name="Baltrus D.A."/>
            <person name="Berge O."/>
            <person name="Morris C."/>
        </authorList>
    </citation>
    <scope>NUCLEOTIDE SEQUENCE [LARGE SCALE GENOMIC DNA]</scope>
    <source>
        <strain evidence="1 2">GAW0119</strain>
    </source>
</reference>
<dbReference type="EMBL" id="JPQU01000089">
    <property type="protein sequence ID" value="KFE51401.1"/>
    <property type="molecule type" value="Genomic_DNA"/>
</dbReference>
<dbReference type="Gene3D" id="3.20.20.190">
    <property type="entry name" value="Phosphatidylinositol (PI) phosphodiesterase"/>
    <property type="match status" value="1"/>
</dbReference>
<name>A0A085V7I8_PSESX</name>
<evidence type="ECO:0000313" key="1">
    <source>
        <dbReference type="EMBL" id="KFE51401.1"/>
    </source>
</evidence>
<dbReference type="SUPFAM" id="SSF51695">
    <property type="entry name" value="PLC-like phosphodiesterases"/>
    <property type="match status" value="1"/>
</dbReference>
<organism evidence="1 2">
    <name type="scientific">Pseudomonas syringae</name>
    <dbReference type="NCBI Taxonomy" id="317"/>
    <lineage>
        <taxon>Bacteria</taxon>
        <taxon>Pseudomonadati</taxon>
        <taxon>Pseudomonadota</taxon>
        <taxon>Gammaproteobacteria</taxon>
        <taxon>Pseudomonadales</taxon>
        <taxon>Pseudomonadaceae</taxon>
        <taxon>Pseudomonas</taxon>
    </lineage>
</organism>
<dbReference type="InterPro" id="IPR051057">
    <property type="entry name" value="PI-PLC_domain"/>
</dbReference>
<comment type="caution">
    <text evidence="1">The sequence shown here is derived from an EMBL/GenBank/DDBJ whole genome shotgun (WGS) entry which is preliminary data.</text>
</comment>
<dbReference type="AlphaFoldDB" id="A0A085V7I8"/>
<dbReference type="GO" id="GO:0008081">
    <property type="term" value="F:phosphoric diester hydrolase activity"/>
    <property type="evidence" value="ECO:0007669"/>
    <property type="project" value="InterPro"/>
</dbReference>
<proteinExistence type="predicted"/>
<evidence type="ECO:0000313" key="2">
    <source>
        <dbReference type="Proteomes" id="UP000028631"/>
    </source>
</evidence>
<dbReference type="Proteomes" id="UP000028631">
    <property type="component" value="Unassembled WGS sequence"/>
</dbReference>
<sequence>MTSTATPKHYNWMALTPQIGTLRIDELILAGTHNAGMDKQSPNMSLPQEITQDVSPLEQIQNGIRVLDLRVSYYEKYPPGDPRRFQIYHATSSGRTIAIDILGALLGFYSKLEQSGDKAREIVILDFHMFKNFTDEAHHQLVRQIIHSLGERIIQHDLRFLTLGELWAQHPGKNVVIAYDDPMTHWKFWDGVDQCWSGENLISTSNLKLFMDEVAEGRKPDYQLQSIQCAKYVLPFHVPDDFSEKINEWFKSESARSYIQNFHIINTDWALRSNIVEDCIHANIIRAGLRQRCPFNRE</sequence>
<dbReference type="PATRIC" id="fig|317.175.peg.5092"/>
<dbReference type="GO" id="GO:0006629">
    <property type="term" value="P:lipid metabolic process"/>
    <property type="evidence" value="ECO:0007669"/>
    <property type="project" value="InterPro"/>
</dbReference>
<evidence type="ECO:0008006" key="3">
    <source>
        <dbReference type="Google" id="ProtNLM"/>
    </source>
</evidence>
<dbReference type="PANTHER" id="PTHR13593:SF103">
    <property type="entry name" value="RE10370P"/>
    <property type="match status" value="1"/>
</dbReference>